<dbReference type="NCBIfam" id="TIGR01840">
    <property type="entry name" value="esterase_phb"/>
    <property type="match status" value="1"/>
</dbReference>
<keyword evidence="6" id="KW-0325">Glycoprotein</keyword>
<dbReference type="PANTHER" id="PTHR43037">
    <property type="entry name" value="UNNAMED PRODUCT-RELATED"/>
    <property type="match status" value="1"/>
</dbReference>
<evidence type="ECO:0000256" key="6">
    <source>
        <dbReference type="ARBA" id="ARBA00023180"/>
    </source>
</evidence>
<feature type="signal peptide" evidence="9">
    <location>
        <begin position="1"/>
        <end position="21"/>
    </location>
</feature>
<keyword evidence="5 9" id="KW-0378">Hydrolase</keyword>
<evidence type="ECO:0000313" key="10">
    <source>
        <dbReference type="EMBL" id="KAK4234613.1"/>
    </source>
</evidence>
<comment type="subcellular location">
    <subcellularLocation>
        <location evidence="1 9">Secreted</location>
    </subcellularLocation>
</comment>
<dbReference type="AlphaFoldDB" id="A0AAN7C3A9"/>
<evidence type="ECO:0000256" key="2">
    <source>
        <dbReference type="ARBA" id="ARBA00022487"/>
    </source>
</evidence>
<accession>A0AAN7C3A9</accession>
<dbReference type="GO" id="GO:0005576">
    <property type="term" value="C:extracellular region"/>
    <property type="evidence" value="ECO:0007669"/>
    <property type="project" value="UniProtKB-SubCell"/>
</dbReference>
<dbReference type="Pfam" id="PF10503">
    <property type="entry name" value="Esterase_PHB"/>
    <property type="match status" value="1"/>
</dbReference>
<comment type="caution">
    <text evidence="10">The sequence shown here is derived from an EMBL/GenBank/DDBJ whole genome shotgun (WGS) entry which is preliminary data.</text>
</comment>
<dbReference type="EMBL" id="MU860348">
    <property type="protein sequence ID" value="KAK4234613.1"/>
    <property type="molecule type" value="Genomic_DNA"/>
</dbReference>
<gene>
    <name evidence="10" type="ORF">C8A03DRAFT_37607</name>
</gene>
<dbReference type="InterPro" id="IPR029058">
    <property type="entry name" value="AB_hydrolase_fold"/>
</dbReference>
<evidence type="ECO:0000256" key="1">
    <source>
        <dbReference type="ARBA" id="ARBA00004613"/>
    </source>
</evidence>
<name>A0AAN7C3A9_9PEZI</name>
<protein>
    <recommendedName>
        <fullName evidence="9">Carboxylic ester hydrolase</fullName>
        <ecNumber evidence="9">3.1.1.-</ecNumber>
    </recommendedName>
</protein>
<reference evidence="10" key="1">
    <citation type="journal article" date="2023" name="Mol. Phylogenet. Evol.">
        <title>Genome-scale phylogeny and comparative genomics of the fungal order Sordariales.</title>
        <authorList>
            <person name="Hensen N."/>
            <person name="Bonometti L."/>
            <person name="Westerberg I."/>
            <person name="Brannstrom I.O."/>
            <person name="Guillou S."/>
            <person name="Cros-Aarteil S."/>
            <person name="Calhoun S."/>
            <person name="Haridas S."/>
            <person name="Kuo A."/>
            <person name="Mondo S."/>
            <person name="Pangilinan J."/>
            <person name="Riley R."/>
            <person name="LaButti K."/>
            <person name="Andreopoulos B."/>
            <person name="Lipzen A."/>
            <person name="Chen C."/>
            <person name="Yan M."/>
            <person name="Daum C."/>
            <person name="Ng V."/>
            <person name="Clum A."/>
            <person name="Steindorff A."/>
            <person name="Ohm R.A."/>
            <person name="Martin F."/>
            <person name="Silar P."/>
            <person name="Natvig D.O."/>
            <person name="Lalanne C."/>
            <person name="Gautier V."/>
            <person name="Ament-Velasquez S.L."/>
            <person name="Kruys A."/>
            <person name="Hutchinson M.I."/>
            <person name="Powell A.J."/>
            <person name="Barry K."/>
            <person name="Miller A.N."/>
            <person name="Grigoriev I.V."/>
            <person name="Debuchy R."/>
            <person name="Gladieux P."/>
            <person name="Hiltunen Thoren M."/>
            <person name="Johannesson H."/>
        </authorList>
    </citation>
    <scope>NUCLEOTIDE SEQUENCE</scope>
    <source>
        <strain evidence="10">CBS 532.94</strain>
    </source>
</reference>
<feature type="chain" id="PRO_5042667918" description="Carboxylic ester hydrolase" evidence="9">
    <location>
        <begin position="22"/>
        <end position="312"/>
    </location>
</feature>
<dbReference type="Gene3D" id="3.40.50.1820">
    <property type="entry name" value="alpha/beta hydrolase"/>
    <property type="match status" value="1"/>
</dbReference>
<dbReference type="Proteomes" id="UP001303760">
    <property type="component" value="Unassembled WGS sequence"/>
</dbReference>
<evidence type="ECO:0000256" key="5">
    <source>
        <dbReference type="ARBA" id="ARBA00022801"/>
    </source>
</evidence>
<reference evidence="10" key="2">
    <citation type="submission" date="2023-05" db="EMBL/GenBank/DDBJ databases">
        <authorList>
            <consortium name="Lawrence Berkeley National Laboratory"/>
            <person name="Steindorff A."/>
            <person name="Hensen N."/>
            <person name="Bonometti L."/>
            <person name="Westerberg I."/>
            <person name="Brannstrom I.O."/>
            <person name="Guillou S."/>
            <person name="Cros-Aarteil S."/>
            <person name="Calhoun S."/>
            <person name="Haridas S."/>
            <person name="Kuo A."/>
            <person name="Mondo S."/>
            <person name="Pangilinan J."/>
            <person name="Riley R."/>
            <person name="Labutti K."/>
            <person name="Andreopoulos B."/>
            <person name="Lipzen A."/>
            <person name="Chen C."/>
            <person name="Yanf M."/>
            <person name="Daum C."/>
            <person name="Ng V."/>
            <person name="Clum A."/>
            <person name="Ohm R."/>
            <person name="Martin F."/>
            <person name="Silar P."/>
            <person name="Natvig D."/>
            <person name="Lalanne C."/>
            <person name="Gautier V."/>
            <person name="Ament-Velasquez S.L."/>
            <person name="Kruys A."/>
            <person name="Hutchinson M.I."/>
            <person name="Powell A.J."/>
            <person name="Barry K."/>
            <person name="Miller A.N."/>
            <person name="Grigoriev I.V."/>
            <person name="Debuchy R."/>
            <person name="Gladieux P."/>
            <person name="Thoren M.H."/>
            <person name="Johannesson H."/>
        </authorList>
    </citation>
    <scope>NUCLEOTIDE SEQUENCE</scope>
    <source>
        <strain evidence="10">CBS 532.94</strain>
    </source>
</reference>
<dbReference type="EC" id="3.1.1.-" evidence="9"/>
<proteinExistence type="inferred from homology"/>
<evidence type="ECO:0000256" key="4">
    <source>
        <dbReference type="ARBA" id="ARBA00022729"/>
    </source>
</evidence>
<keyword evidence="2 9" id="KW-0719">Serine esterase</keyword>
<sequence>MKFLSRLSAALALMGSSIVTAHPVWDELTEPSSPLRRAQAALTRVNDFGPNSSNTKMYIYVPSKLAARPPIIVAIHYCTGTAQAYYSGSPYAQLADQKGFIVIYPESPYSGTCWDVSSRAALTHNGGGDSNSIANMVNYTLNKYNGDASKVFVTGTSSGAMMTNVMAATYPEMFAAGIVYSGTAAGCFYSQSGGVNQWNNSCANGQARGTPEVWAKMVFDMYPGYNGSRPKMQIYHGSADTTLYAANYNETIKQWCGVFGYDYTRPDTTQANTPQSRYTTYTWGDHLVGIYAQGVGHSVPIRGSDDMKFFGL</sequence>
<dbReference type="InterPro" id="IPR010126">
    <property type="entry name" value="Esterase_phb"/>
</dbReference>
<dbReference type="InterPro" id="IPR050955">
    <property type="entry name" value="Plant_Biomass_Hydrol_Est"/>
</dbReference>
<keyword evidence="8 9" id="KW-0624">Polysaccharide degradation</keyword>
<evidence type="ECO:0000313" key="11">
    <source>
        <dbReference type="Proteomes" id="UP001303760"/>
    </source>
</evidence>
<dbReference type="SUPFAM" id="SSF53474">
    <property type="entry name" value="alpha/beta-Hydrolases"/>
    <property type="match status" value="2"/>
</dbReference>
<comment type="similarity">
    <text evidence="9">Belongs to the carbohydrate esterase 1 (CE1) family.</text>
</comment>
<keyword evidence="7 9" id="KW-0119">Carbohydrate metabolism</keyword>
<dbReference type="PANTHER" id="PTHR43037:SF3">
    <property type="entry name" value="FERULOYL ESTERASE B"/>
    <property type="match status" value="1"/>
</dbReference>
<keyword evidence="11" id="KW-1185">Reference proteome</keyword>
<dbReference type="GO" id="GO:0052689">
    <property type="term" value="F:carboxylic ester hydrolase activity"/>
    <property type="evidence" value="ECO:0007669"/>
    <property type="project" value="UniProtKB-KW"/>
</dbReference>
<keyword evidence="4 9" id="KW-0732">Signal</keyword>
<keyword evidence="3 9" id="KW-0964">Secreted</keyword>
<evidence type="ECO:0000256" key="8">
    <source>
        <dbReference type="ARBA" id="ARBA00023326"/>
    </source>
</evidence>
<evidence type="ECO:0000256" key="7">
    <source>
        <dbReference type="ARBA" id="ARBA00023277"/>
    </source>
</evidence>
<organism evidence="10 11">
    <name type="scientific">Achaetomium macrosporum</name>
    <dbReference type="NCBI Taxonomy" id="79813"/>
    <lineage>
        <taxon>Eukaryota</taxon>
        <taxon>Fungi</taxon>
        <taxon>Dikarya</taxon>
        <taxon>Ascomycota</taxon>
        <taxon>Pezizomycotina</taxon>
        <taxon>Sordariomycetes</taxon>
        <taxon>Sordariomycetidae</taxon>
        <taxon>Sordariales</taxon>
        <taxon>Chaetomiaceae</taxon>
        <taxon>Achaetomium</taxon>
    </lineage>
</organism>
<evidence type="ECO:0000256" key="3">
    <source>
        <dbReference type="ARBA" id="ARBA00022525"/>
    </source>
</evidence>
<evidence type="ECO:0000256" key="9">
    <source>
        <dbReference type="RuleBase" id="RU367147"/>
    </source>
</evidence>
<dbReference type="GO" id="GO:0045493">
    <property type="term" value="P:xylan catabolic process"/>
    <property type="evidence" value="ECO:0007669"/>
    <property type="project" value="UniProtKB-UniRule"/>
</dbReference>
<comment type="function">
    <text evidence="9">Esterase involved in the hydrolysis of xylan, a major structural heterogeneous polysaccharide found in plant biomass representing the second most abundant polysaccharide in the biosphere, after cellulose.</text>
</comment>